<feature type="domain" description="Endonuclease/exonuclease/phosphatase" evidence="4">
    <location>
        <begin position="320"/>
        <end position="480"/>
    </location>
</feature>
<organism evidence="5 6">
    <name type="scientific">Trichogramma brassicae</name>
    <dbReference type="NCBI Taxonomy" id="86971"/>
    <lineage>
        <taxon>Eukaryota</taxon>
        <taxon>Metazoa</taxon>
        <taxon>Ecdysozoa</taxon>
        <taxon>Arthropoda</taxon>
        <taxon>Hexapoda</taxon>
        <taxon>Insecta</taxon>
        <taxon>Pterygota</taxon>
        <taxon>Neoptera</taxon>
        <taxon>Endopterygota</taxon>
        <taxon>Hymenoptera</taxon>
        <taxon>Apocrita</taxon>
        <taxon>Proctotrupomorpha</taxon>
        <taxon>Chalcidoidea</taxon>
        <taxon>Trichogrammatidae</taxon>
        <taxon>Trichogramma</taxon>
    </lineage>
</organism>
<keyword evidence="6" id="KW-1185">Reference proteome</keyword>
<proteinExistence type="predicted"/>
<sequence>MVSCAYCRQKLKKPALARKCLCGGHCHPTCVVKFVSQNPETCCAASFVSLPKSDKAGTSRAAKRSAEQDGRRGLNDPATVTADTSAGVAEDAESEGGTPSDTEDAEDAECEALREINDVTQKIDYLFCYMRRRDKEYDKDRERVNRTMKALKEENVALRGQVNELTMAVNGLTQSQRYPQPWTEVKFINIDSSNNSTAVELAEKILGHYALSNFSSDIITARKVPQDSSGTKARPGNPATVGKKDSIIVKLKSAAVRDRVLEVVREKGATPYSEIFGGADGSPIRAYELVNPAVFALKKKASALAKEKGYRFVWVREGALRELDIDVLSISETWCTPDIPDASYKIPGYKFARADRGLKKLNDGKNSNNGNKPSKPDEYMHGGGVGLYIRDTIKWREIRKSAIKNMNETEYIIVELHGLNGDRILMASAYRRPRGRCLTDFFEVLSTVSETYSDVIITGDLNSDLSATDVNEEGRDLEKLLEENSYYPVPFGPTHHQVRLRADPVTGQRVLRESHTWIDVICVSLPERVLSHRKSREPFIQGHDYIAIDYAFGTAMARETVIASRDFRRCDAALLRADVGRALDDAVPASGRGVTSLLQNFYSATATVLDRHAPMSVRTARGPSRPWCSGELRRQLRERDRLYRTARRCGSAELLLRYRRVRKELKIRMRAVRDAYYSQQLASAGDAASRWSASGVSCADGSTSRWEPSATGVPQGRPPGLYCFLLYINSLLQALSHSRNSCMMYADDLQIYGHCARGDLPDLVRSMNEDAATIKDWADRNGLVLNTAKTKAVLFASSQQRRFFSDSDVPPLIVDNTIIPLEDRVCNLGVAMSKDLSWASHIRGVCSRAHGVLHRLRYRLGMLSCQMRRELAMTLVLPLMDYCCLVYLELPEYLATMLQRVWHAAVRFVFGLRRDDRLAPFLERMGCASLEERRRFFLGVQVYRAVSLQRPHYLSEMFRHRDTGTAPQTRSSSLPQLMVPDSSSEVRRRSFSIMGARMWNELPLALGCTCVY</sequence>
<feature type="region of interest" description="Disordered" evidence="2">
    <location>
        <begin position="54"/>
        <end position="108"/>
    </location>
</feature>
<dbReference type="Pfam" id="PF00078">
    <property type="entry name" value="RVT_1"/>
    <property type="match status" value="1"/>
</dbReference>
<evidence type="ECO:0000313" key="6">
    <source>
        <dbReference type="Proteomes" id="UP000479190"/>
    </source>
</evidence>
<keyword evidence="1" id="KW-0175">Coiled coil</keyword>
<dbReference type="EMBL" id="CADCXV010000770">
    <property type="protein sequence ID" value="CAB0035086.1"/>
    <property type="molecule type" value="Genomic_DNA"/>
</dbReference>
<dbReference type="InterPro" id="IPR005135">
    <property type="entry name" value="Endo/exonuclease/phosphatase"/>
</dbReference>
<evidence type="ECO:0000259" key="3">
    <source>
        <dbReference type="Pfam" id="PF00078"/>
    </source>
</evidence>
<dbReference type="GO" id="GO:0003824">
    <property type="term" value="F:catalytic activity"/>
    <property type="evidence" value="ECO:0007669"/>
    <property type="project" value="InterPro"/>
</dbReference>
<dbReference type="Proteomes" id="UP000479190">
    <property type="component" value="Unassembled WGS sequence"/>
</dbReference>
<evidence type="ECO:0000256" key="2">
    <source>
        <dbReference type="SAM" id="MobiDB-lite"/>
    </source>
</evidence>
<dbReference type="AlphaFoldDB" id="A0A6H5IF24"/>
<reference evidence="5 6" key="1">
    <citation type="submission" date="2020-02" db="EMBL/GenBank/DDBJ databases">
        <authorList>
            <person name="Ferguson B K."/>
        </authorList>
    </citation>
    <scope>NUCLEOTIDE SEQUENCE [LARGE SCALE GENOMIC DNA]</scope>
</reference>
<feature type="coiled-coil region" evidence="1">
    <location>
        <begin position="134"/>
        <end position="168"/>
    </location>
</feature>
<dbReference type="InterPro" id="IPR036691">
    <property type="entry name" value="Endo/exonu/phosph_ase_sf"/>
</dbReference>
<feature type="region of interest" description="Disordered" evidence="2">
    <location>
        <begin position="360"/>
        <end position="379"/>
    </location>
</feature>
<name>A0A6H5IF24_9HYME</name>
<dbReference type="PANTHER" id="PTHR33332">
    <property type="entry name" value="REVERSE TRANSCRIPTASE DOMAIN-CONTAINING PROTEIN"/>
    <property type="match status" value="1"/>
</dbReference>
<dbReference type="Gene3D" id="3.60.10.10">
    <property type="entry name" value="Endonuclease/exonuclease/phosphatase"/>
    <property type="match status" value="1"/>
</dbReference>
<dbReference type="Pfam" id="PF03372">
    <property type="entry name" value="Exo_endo_phos"/>
    <property type="match status" value="1"/>
</dbReference>
<evidence type="ECO:0000259" key="4">
    <source>
        <dbReference type="Pfam" id="PF03372"/>
    </source>
</evidence>
<accession>A0A6H5IF24</accession>
<evidence type="ECO:0000256" key="1">
    <source>
        <dbReference type="SAM" id="Coils"/>
    </source>
</evidence>
<dbReference type="InterPro" id="IPR000477">
    <property type="entry name" value="RT_dom"/>
</dbReference>
<protein>
    <submittedName>
        <fullName evidence="5">Uncharacterized protein</fullName>
    </submittedName>
</protein>
<gene>
    <name evidence="5" type="ORF">TBRA_LOCUS6984</name>
</gene>
<feature type="domain" description="Reverse transcriptase" evidence="3">
    <location>
        <begin position="698"/>
        <end position="797"/>
    </location>
</feature>
<dbReference type="OrthoDB" id="10056483at2759"/>
<feature type="compositionally biased region" description="Basic and acidic residues" evidence="2">
    <location>
        <begin position="64"/>
        <end position="74"/>
    </location>
</feature>
<evidence type="ECO:0000313" key="5">
    <source>
        <dbReference type="EMBL" id="CAB0035086.1"/>
    </source>
</evidence>
<dbReference type="SUPFAM" id="SSF56219">
    <property type="entry name" value="DNase I-like"/>
    <property type="match status" value="1"/>
</dbReference>
<feature type="compositionally biased region" description="Low complexity" evidence="2">
    <location>
        <begin position="364"/>
        <end position="373"/>
    </location>
</feature>